<feature type="transmembrane region" description="Helical" evidence="10">
    <location>
        <begin position="270"/>
        <end position="288"/>
    </location>
</feature>
<dbReference type="GO" id="GO:0098719">
    <property type="term" value="P:sodium ion import across plasma membrane"/>
    <property type="evidence" value="ECO:0007669"/>
    <property type="project" value="TreeGrafter"/>
</dbReference>
<dbReference type="GO" id="GO:0015385">
    <property type="term" value="F:sodium:proton antiporter activity"/>
    <property type="evidence" value="ECO:0007669"/>
    <property type="project" value="InterPro"/>
</dbReference>
<feature type="transmembrane region" description="Helical" evidence="10">
    <location>
        <begin position="232"/>
        <end position="249"/>
    </location>
</feature>
<dbReference type="GO" id="GO:0051453">
    <property type="term" value="P:regulation of intracellular pH"/>
    <property type="evidence" value="ECO:0007669"/>
    <property type="project" value="TreeGrafter"/>
</dbReference>
<feature type="transmembrane region" description="Helical" evidence="10">
    <location>
        <begin position="6"/>
        <end position="22"/>
    </location>
</feature>
<organism evidence="12 13">
    <name type="scientific">Leucobacter viscericola</name>
    <dbReference type="NCBI Taxonomy" id="2714935"/>
    <lineage>
        <taxon>Bacteria</taxon>
        <taxon>Bacillati</taxon>
        <taxon>Actinomycetota</taxon>
        <taxon>Actinomycetes</taxon>
        <taxon>Micrococcales</taxon>
        <taxon>Microbacteriaceae</taxon>
        <taxon>Leucobacter</taxon>
    </lineage>
</organism>
<feature type="domain" description="Cation/H+ exchanger transmembrane" evidence="11">
    <location>
        <begin position="12"/>
        <end position="440"/>
    </location>
</feature>
<evidence type="ECO:0000259" key="11">
    <source>
        <dbReference type="Pfam" id="PF00999"/>
    </source>
</evidence>
<feature type="transmembrane region" description="Helical" evidence="10">
    <location>
        <begin position="29"/>
        <end position="48"/>
    </location>
</feature>
<dbReference type="KEGG" id="lvi:G7068_14845"/>
<protein>
    <submittedName>
        <fullName evidence="12">Sodium:proton antiporter</fullName>
    </submittedName>
</protein>
<evidence type="ECO:0000256" key="10">
    <source>
        <dbReference type="SAM" id="Phobius"/>
    </source>
</evidence>
<feature type="transmembrane region" description="Helical" evidence="10">
    <location>
        <begin position="83"/>
        <end position="103"/>
    </location>
</feature>
<feature type="transmembrane region" description="Helical" evidence="10">
    <location>
        <begin position="412"/>
        <end position="435"/>
    </location>
</feature>
<evidence type="ECO:0000256" key="1">
    <source>
        <dbReference type="ARBA" id="ARBA00004651"/>
    </source>
</evidence>
<gene>
    <name evidence="12" type="ORF">G7068_14845</name>
</gene>
<reference evidence="12 13" key="1">
    <citation type="submission" date="2020-03" db="EMBL/GenBank/DDBJ databases">
        <title>Leucobacter sp. nov., isolated from beetles.</title>
        <authorList>
            <person name="Hyun D.-W."/>
            <person name="Bae J.-W."/>
        </authorList>
    </citation>
    <scope>NUCLEOTIDE SEQUENCE [LARGE SCALE GENOMIC DNA]</scope>
    <source>
        <strain evidence="12 13">HDW9C</strain>
    </source>
</reference>
<keyword evidence="2" id="KW-0813">Transport</keyword>
<dbReference type="InterPro" id="IPR018422">
    <property type="entry name" value="Cation/H_exchanger_CPA1"/>
</dbReference>
<sequence length="577" mass="61815">MELGLIAVVGVIVLVGASILGGRIGIAAPLLLVVLGIGAGYLPFVPVIEIDPEIILLGVLPPLLYAAAVNVPLVDFRRNLRPVVGLSVLLVIISAVVIGWVIHVVIPDIPFPIAVALGAVVSPTDAVAATSIGKRLGMPDRVVSILEGESLVNDATSLVLLKTALAAVAGSFAFWNATGTFAYSVAAAILVGFVMGLVTVWMRSKLRNPVYDTMISFVVPFVAFIPAEAIHASGVLAVVVTGLYTGHHASRRFSATARMNERLNWRTIQFILENGVFLIMGLQLHTLVDQVGDSPLRLEHVVLIVLLVVAVLIICRAVFMAPMLLSMRGTSRVYEQRSNGFSEIAQRVRDEANPSTRKLRKIELLAQRSKADLVHEREQRLGWREGAVLSWSGMRGVVTLAAAQSIPLGTPYRAHLILVAFGVAVVTLLLHGLTLPPLIRKLWPKGANSGPSASELASLSKDLIEAGNEAIDDAVANQKKSKEPDPASSEAIDRARASARNALAPIALALPETGRIMISSEETPAQSYLRYARLALEAQRNALLEERAIGQYSSEALRTAELALDAHETRLMPPSLH</sequence>
<dbReference type="EMBL" id="CP049863">
    <property type="protein sequence ID" value="QIK64339.1"/>
    <property type="molecule type" value="Genomic_DNA"/>
</dbReference>
<keyword evidence="8 10" id="KW-0472">Membrane</keyword>
<dbReference type="PANTHER" id="PTHR10110">
    <property type="entry name" value="SODIUM/HYDROGEN EXCHANGER"/>
    <property type="match status" value="1"/>
</dbReference>
<evidence type="ECO:0000256" key="6">
    <source>
        <dbReference type="ARBA" id="ARBA00023053"/>
    </source>
</evidence>
<dbReference type="RefSeq" id="WP_166292672.1">
    <property type="nucleotide sequence ID" value="NZ_CP049863.1"/>
</dbReference>
<evidence type="ECO:0000313" key="12">
    <source>
        <dbReference type="EMBL" id="QIK64339.1"/>
    </source>
</evidence>
<evidence type="ECO:0000313" key="13">
    <source>
        <dbReference type="Proteomes" id="UP000502677"/>
    </source>
</evidence>
<feature type="transmembrane region" description="Helical" evidence="10">
    <location>
        <begin position="181"/>
        <end position="202"/>
    </location>
</feature>
<evidence type="ECO:0000256" key="8">
    <source>
        <dbReference type="ARBA" id="ARBA00023136"/>
    </source>
</evidence>
<keyword evidence="9" id="KW-0739">Sodium transport</keyword>
<feature type="transmembrane region" description="Helical" evidence="10">
    <location>
        <begin position="54"/>
        <end position="71"/>
    </location>
</feature>
<dbReference type="GO" id="GO:0005886">
    <property type="term" value="C:plasma membrane"/>
    <property type="evidence" value="ECO:0007669"/>
    <property type="project" value="UniProtKB-SubCell"/>
</dbReference>
<evidence type="ECO:0000256" key="5">
    <source>
        <dbReference type="ARBA" id="ARBA00022989"/>
    </source>
</evidence>
<accession>A0A6G7XIS9</accession>
<keyword evidence="3" id="KW-1003">Cell membrane</keyword>
<dbReference type="GO" id="GO:0015386">
    <property type="term" value="F:potassium:proton antiporter activity"/>
    <property type="evidence" value="ECO:0007669"/>
    <property type="project" value="TreeGrafter"/>
</dbReference>
<name>A0A6G7XIS9_9MICO</name>
<keyword evidence="4 10" id="KW-0812">Transmembrane</keyword>
<keyword evidence="7" id="KW-0406">Ion transport</keyword>
<dbReference type="Proteomes" id="UP000502677">
    <property type="component" value="Chromosome"/>
</dbReference>
<dbReference type="Gene3D" id="6.10.140.1330">
    <property type="match status" value="1"/>
</dbReference>
<proteinExistence type="predicted"/>
<dbReference type="Pfam" id="PF00999">
    <property type="entry name" value="Na_H_Exchanger"/>
    <property type="match status" value="1"/>
</dbReference>
<keyword evidence="13" id="KW-1185">Reference proteome</keyword>
<feature type="transmembrane region" description="Helical" evidence="10">
    <location>
        <begin position="300"/>
        <end position="319"/>
    </location>
</feature>
<comment type="subcellular location">
    <subcellularLocation>
        <location evidence="1">Cell membrane</location>
        <topology evidence="1">Multi-pass membrane protein</topology>
    </subcellularLocation>
</comment>
<keyword evidence="6" id="KW-0915">Sodium</keyword>
<feature type="transmembrane region" description="Helical" evidence="10">
    <location>
        <begin position="151"/>
        <end position="175"/>
    </location>
</feature>
<evidence type="ECO:0000256" key="4">
    <source>
        <dbReference type="ARBA" id="ARBA00022692"/>
    </source>
</evidence>
<evidence type="ECO:0000256" key="7">
    <source>
        <dbReference type="ARBA" id="ARBA00023065"/>
    </source>
</evidence>
<evidence type="ECO:0000256" key="9">
    <source>
        <dbReference type="ARBA" id="ARBA00023201"/>
    </source>
</evidence>
<keyword evidence="5 10" id="KW-1133">Transmembrane helix</keyword>
<evidence type="ECO:0000256" key="2">
    <source>
        <dbReference type="ARBA" id="ARBA00022448"/>
    </source>
</evidence>
<evidence type="ECO:0000256" key="3">
    <source>
        <dbReference type="ARBA" id="ARBA00022475"/>
    </source>
</evidence>
<dbReference type="PANTHER" id="PTHR10110:SF86">
    <property type="entry name" value="SODIUM_HYDROGEN EXCHANGER 7"/>
    <property type="match status" value="1"/>
</dbReference>
<dbReference type="InterPro" id="IPR006153">
    <property type="entry name" value="Cation/H_exchanger_TM"/>
</dbReference>
<dbReference type="AlphaFoldDB" id="A0A6G7XIS9"/>